<sequence length="40" mass="4774">MFCKNKYIISTTQTKEKKNLNMFSTFCKLLLRQEKEISGK</sequence>
<dbReference type="AlphaFoldDB" id="F9DKY7"/>
<organism evidence="1 2">
    <name type="scientific">Prevotella pallens ATCC 700821</name>
    <dbReference type="NCBI Taxonomy" id="997353"/>
    <lineage>
        <taxon>Bacteria</taxon>
        <taxon>Pseudomonadati</taxon>
        <taxon>Bacteroidota</taxon>
        <taxon>Bacteroidia</taxon>
        <taxon>Bacteroidales</taxon>
        <taxon>Prevotellaceae</taxon>
        <taxon>Prevotella</taxon>
    </lineage>
</organism>
<accession>F9DKY7</accession>
<dbReference type="EMBL" id="AFPY01000111">
    <property type="protein sequence ID" value="EGQ13828.1"/>
    <property type="molecule type" value="Genomic_DNA"/>
</dbReference>
<name>F9DKY7_9BACT</name>
<gene>
    <name evidence="1" type="ORF">HMPREF9144_2329</name>
</gene>
<dbReference type="HOGENOM" id="CLU_3294471_0_0_10"/>
<dbReference type="Proteomes" id="UP000004123">
    <property type="component" value="Unassembled WGS sequence"/>
</dbReference>
<evidence type="ECO:0000313" key="1">
    <source>
        <dbReference type="EMBL" id="EGQ13828.1"/>
    </source>
</evidence>
<protein>
    <submittedName>
        <fullName evidence="1">Uncharacterized protein</fullName>
    </submittedName>
</protein>
<comment type="caution">
    <text evidence="1">The sequence shown here is derived from an EMBL/GenBank/DDBJ whole genome shotgun (WGS) entry which is preliminary data.</text>
</comment>
<reference evidence="1 2" key="1">
    <citation type="submission" date="2011-04" db="EMBL/GenBank/DDBJ databases">
        <authorList>
            <person name="Muzny D."/>
            <person name="Qin X."/>
            <person name="Deng J."/>
            <person name="Jiang H."/>
            <person name="Liu Y."/>
            <person name="Qu J."/>
            <person name="Song X.-Z."/>
            <person name="Zhang L."/>
            <person name="Thornton R."/>
            <person name="Coyle M."/>
            <person name="Francisco L."/>
            <person name="Jackson L."/>
            <person name="Javaid M."/>
            <person name="Korchina V."/>
            <person name="Kovar C."/>
            <person name="Mata R."/>
            <person name="Mathew T."/>
            <person name="Ngo R."/>
            <person name="Nguyen L."/>
            <person name="Nguyen N."/>
            <person name="Okwuonu G."/>
            <person name="Ongeri F."/>
            <person name="Pham C."/>
            <person name="Simmons D."/>
            <person name="Wilczek-Boney K."/>
            <person name="Hale W."/>
            <person name="Jakkamsetti A."/>
            <person name="Pham P."/>
            <person name="Ruth R."/>
            <person name="San Lucas F."/>
            <person name="Warren J."/>
            <person name="Zhang J."/>
            <person name="Zhao Z."/>
            <person name="Zhou C."/>
            <person name="Zhu D."/>
            <person name="Lee S."/>
            <person name="Bess C."/>
            <person name="Blankenburg K."/>
            <person name="Forbes L."/>
            <person name="Fu Q."/>
            <person name="Gubbala S."/>
            <person name="Hirani K."/>
            <person name="Jayaseelan J.C."/>
            <person name="Lara F."/>
            <person name="Munidasa M."/>
            <person name="Palculict T."/>
            <person name="Patil S."/>
            <person name="Pu L.-L."/>
            <person name="Saada N."/>
            <person name="Tang L."/>
            <person name="Weissenberger G."/>
            <person name="Zhu Y."/>
            <person name="Hemphill L."/>
            <person name="Shang Y."/>
            <person name="Youmans B."/>
            <person name="Ayvaz T."/>
            <person name="Ross M."/>
            <person name="Santibanez J."/>
            <person name="Aqrawi P."/>
            <person name="Gross S."/>
            <person name="Joshi V."/>
            <person name="Fowler G."/>
            <person name="Nazareth L."/>
            <person name="Reid J."/>
            <person name="Worley K."/>
            <person name="Petrosino J."/>
            <person name="Highlander S."/>
            <person name="Gibbs R."/>
        </authorList>
    </citation>
    <scope>NUCLEOTIDE SEQUENCE [LARGE SCALE GENOMIC DNA]</scope>
    <source>
        <strain evidence="1 2">ATCC 700821</strain>
    </source>
</reference>
<proteinExistence type="predicted"/>
<evidence type="ECO:0000313" key="2">
    <source>
        <dbReference type="Proteomes" id="UP000004123"/>
    </source>
</evidence>